<organism evidence="2 3">
    <name type="scientific">Dentiscutata erythropus</name>
    <dbReference type="NCBI Taxonomy" id="1348616"/>
    <lineage>
        <taxon>Eukaryota</taxon>
        <taxon>Fungi</taxon>
        <taxon>Fungi incertae sedis</taxon>
        <taxon>Mucoromycota</taxon>
        <taxon>Glomeromycotina</taxon>
        <taxon>Glomeromycetes</taxon>
        <taxon>Diversisporales</taxon>
        <taxon>Gigasporaceae</taxon>
        <taxon>Dentiscutata</taxon>
    </lineage>
</organism>
<keyword evidence="3" id="KW-1185">Reference proteome</keyword>
<evidence type="ECO:0000256" key="1">
    <source>
        <dbReference type="SAM" id="Coils"/>
    </source>
</evidence>
<feature type="coiled-coil region" evidence="1">
    <location>
        <begin position="178"/>
        <end position="212"/>
    </location>
</feature>
<reference evidence="2" key="1">
    <citation type="submission" date="2021-06" db="EMBL/GenBank/DDBJ databases">
        <authorList>
            <person name="Kallberg Y."/>
            <person name="Tangrot J."/>
            <person name="Rosling A."/>
        </authorList>
    </citation>
    <scope>NUCLEOTIDE SEQUENCE</scope>
    <source>
        <strain evidence="2">MA453B</strain>
    </source>
</reference>
<proteinExistence type="predicted"/>
<protein>
    <submittedName>
        <fullName evidence="2">10060_t:CDS:1</fullName>
    </submittedName>
</protein>
<keyword evidence="1" id="KW-0175">Coiled coil</keyword>
<comment type="caution">
    <text evidence="2">The sequence shown here is derived from an EMBL/GenBank/DDBJ whole genome shotgun (WGS) entry which is preliminary data.</text>
</comment>
<dbReference type="EMBL" id="CAJVPY010003986">
    <property type="protein sequence ID" value="CAG8607089.1"/>
    <property type="molecule type" value="Genomic_DNA"/>
</dbReference>
<dbReference type="Proteomes" id="UP000789405">
    <property type="component" value="Unassembled WGS sequence"/>
</dbReference>
<gene>
    <name evidence="2" type="ORF">DERYTH_LOCUS7942</name>
</gene>
<accession>A0A9N9CN25</accession>
<dbReference type="OrthoDB" id="2362385at2759"/>
<name>A0A9N9CN25_9GLOM</name>
<evidence type="ECO:0000313" key="3">
    <source>
        <dbReference type="Proteomes" id="UP000789405"/>
    </source>
</evidence>
<dbReference type="AlphaFoldDB" id="A0A9N9CN25"/>
<sequence length="493" mass="57489">MRVFSKPRPVTSGENALYRLETVRDDDWDLLIWISSQLSWEIYAYLFIVIWNNTKFGEDRKRDFKEETTLMISYVRKLNKNMCIDDNRTKSFINLFSDYQNYRLNGYDIYKRNLITSVLDKLETRGLKHRYDFYEQLKMLPMKQKEKLRNIVLDRMKALIDIAQPDDKLLIFSGKDDDSNLKDELNALKNENDALREQIIELQKENSKYQAAHGNLTNLGFSDEDPNNIVKLDKDIKHLQDLLGDLTLICPEYEIDVTKCNELLSFYKCNVEIDSRHGKKVLSAALQRLTIETIIDETKNYFLINGSAIEVNLVAKTKEIVDMTNSFTKKYAENDEIAKAIPIKIRQQVHSMLGCYAFSYDDHLLLTEISTKVLEKLEQYRKIIDSDEDNEIIQIIRGIIQLFFYRLEVHPIIPTYKFYENGTEMNPLFMESAGTKSKDMKKLEVEICYFPAIAVFDTIEDKSDNVFSKALIIPRVKSNNSISSETAITTSTE</sequence>
<evidence type="ECO:0000313" key="2">
    <source>
        <dbReference type="EMBL" id="CAG8607089.1"/>
    </source>
</evidence>